<evidence type="ECO:0000313" key="1">
    <source>
        <dbReference type="EMBL" id="SPK77221.1"/>
    </source>
</evidence>
<name>A0A375ISX8_9BURK</name>
<geneLocation type="plasmid" evidence="1">
    <name>III</name>
</geneLocation>
<organism evidence="1 2">
    <name type="scientific">Cupriavidus taiwanensis</name>
    <dbReference type="NCBI Taxonomy" id="164546"/>
    <lineage>
        <taxon>Bacteria</taxon>
        <taxon>Pseudomonadati</taxon>
        <taxon>Pseudomonadota</taxon>
        <taxon>Betaproteobacteria</taxon>
        <taxon>Burkholderiales</taxon>
        <taxon>Burkholderiaceae</taxon>
        <taxon>Cupriavidus</taxon>
    </lineage>
</organism>
<dbReference type="EMBL" id="LT991978">
    <property type="protein sequence ID" value="SPK77221.1"/>
    <property type="molecule type" value="Genomic_DNA"/>
</dbReference>
<reference evidence="1 2" key="1">
    <citation type="submission" date="2018-01" db="EMBL/GenBank/DDBJ databases">
        <authorList>
            <person name="Gaut B.S."/>
            <person name="Morton B.R."/>
            <person name="Clegg M.T."/>
            <person name="Duvall M.R."/>
        </authorList>
    </citation>
    <scope>NUCLEOTIDE SEQUENCE [LARGE SCALE GENOMIC DNA]</scope>
    <source>
        <strain evidence="1">Cupriavidus taiwanensis LMG 19425</strain>
        <plasmid evidence="2">Plasmid iii</plasmid>
    </source>
</reference>
<protein>
    <submittedName>
        <fullName evidence="1">Uncharacterized protein</fullName>
    </submittedName>
</protein>
<dbReference type="AlphaFoldDB" id="A0A375ISX8"/>
<sequence length="58" mass="6295">MRHWCGSLIAARNLTAGGPAVCYRHLFHEKYDDPEKGSCDYRNGVSLTAKPDGAAESA</sequence>
<evidence type="ECO:0000313" key="2">
    <source>
        <dbReference type="Proteomes" id="UP000255505"/>
    </source>
</evidence>
<keyword evidence="1" id="KW-0614">Plasmid</keyword>
<gene>
    <name evidence="1" type="ORF">CT19425_P30070</name>
</gene>
<dbReference type="Proteomes" id="UP000255505">
    <property type="component" value="Plasmid III"/>
</dbReference>
<accession>A0A375ISX8</accession>
<proteinExistence type="predicted"/>